<evidence type="ECO:0000256" key="4">
    <source>
        <dbReference type="PIRSR" id="PIRSR606118-50"/>
    </source>
</evidence>
<dbReference type="InterPro" id="IPR006118">
    <property type="entry name" value="Recombinase_CS"/>
</dbReference>
<organism evidence="7 8">
    <name type="scientific">Candidatus Thiomargarita nelsonii</name>
    <dbReference type="NCBI Taxonomy" id="1003181"/>
    <lineage>
        <taxon>Bacteria</taxon>
        <taxon>Pseudomonadati</taxon>
        <taxon>Pseudomonadota</taxon>
        <taxon>Gammaproteobacteria</taxon>
        <taxon>Thiotrichales</taxon>
        <taxon>Thiotrichaceae</taxon>
        <taxon>Thiomargarita</taxon>
    </lineage>
</organism>
<dbReference type="Gene3D" id="1.10.1660.10">
    <property type="match status" value="1"/>
</dbReference>
<name>A0A176S4R1_9GAMM</name>
<dbReference type="Gene3D" id="3.40.50.1390">
    <property type="entry name" value="Resolvase, N-terminal catalytic domain"/>
    <property type="match status" value="1"/>
</dbReference>
<dbReference type="PROSITE" id="PS00397">
    <property type="entry name" value="RECOMBINASES_1"/>
    <property type="match status" value="1"/>
</dbReference>
<gene>
    <name evidence="7" type="ORF">THIOM_001284</name>
</gene>
<protein>
    <submittedName>
        <fullName evidence="7">Transposase OrfA</fullName>
    </submittedName>
</protein>
<sequence length="201" mass="23445">MKAKDVLKITGITRNHLYRLVKQEKIKAHRKPNGQYDYNSEDVYKYVGKKRRNLNIIYARVSTPKQKADLTRQIETLENFCLAQGVKIDQVFSDIASGINFEKRKQFFNLLDLVLNGQVEKVFISYKDRLSRVGFGLFKHLFLKFGTEIIVANGHANEKMDSEEIMNEIITLIHCFSMKHYSKRRVKRAIEVLNASTENKD</sequence>
<reference evidence="7 8" key="1">
    <citation type="submission" date="2016-05" db="EMBL/GenBank/DDBJ databases">
        <title>Single-cell genome of chain-forming Candidatus Thiomargarita nelsonii and comparison to other large sulfur-oxidizing bacteria.</title>
        <authorList>
            <person name="Winkel M."/>
            <person name="Salman V."/>
            <person name="Woyke T."/>
            <person name="Schulz-Vogt H."/>
            <person name="Richter M."/>
            <person name="Flood B."/>
            <person name="Bailey J."/>
            <person name="Amann R."/>
            <person name="Mussmann M."/>
        </authorList>
    </citation>
    <scope>NUCLEOTIDE SEQUENCE [LARGE SCALE GENOMIC DNA]</scope>
    <source>
        <strain evidence="7 8">THI036</strain>
    </source>
</reference>
<dbReference type="PANTHER" id="PTHR36172:SF1">
    <property type="entry name" value="RESOLVASE-RELATED"/>
    <property type="match status" value="1"/>
</dbReference>
<feature type="domain" description="Resolvase/invertase-type recombinase catalytic" evidence="6">
    <location>
        <begin position="54"/>
        <end position="201"/>
    </location>
</feature>
<dbReference type="SUPFAM" id="SSF53041">
    <property type="entry name" value="Resolvase-like"/>
    <property type="match status" value="1"/>
</dbReference>
<dbReference type="PROSITE" id="PS51736">
    <property type="entry name" value="RECOMBINASES_3"/>
    <property type="match status" value="1"/>
</dbReference>
<evidence type="ECO:0000256" key="3">
    <source>
        <dbReference type="ARBA" id="ARBA00023172"/>
    </source>
</evidence>
<dbReference type="GO" id="GO:0000150">
    <property type="term" value="F:DNA strand exchange activity"/>
    <property type="evidence" value="ECO:0007669"/>
    <property type="project" value="InterPro"/>
</dbReference>
<dbReference type="InterPro" id="IPR051491">
    <property type="entry name" value="Recombinase/Transposase-rel"/>
</dbReference>
<evidence type="ECO:0000313" key="8">
    <source>
        <dbReference type="Proteomes" id="UP000076962"/>
    </source>
</evidence>
<dbReference type="InterPro" id="IPR041718">
    <property type="entry name" value="IS607_transposase-like"/>
</dbReference>
<keyword evidence="8" id="KW-1185">Reference proteome</keyword>
<evidence type="ECO:0000256" key="1">
    <source>
        <dbReference type="ARBA" id="ARBA00022908"/>
    </source>
</evidence>
<dbReference type="InterPro" id="IPR006119">
    <property type="entry name" value="Resolv_N"/>
</dbReference>
<comment type="caution">
    <text evidence="7">The sequence shown here is derived from an EMBL/GenBank/DDBJ whole genome shotgun (WGS) entry which is preliminary data.</text>
</comment>
<dbReference type="InterPro" id="IPR048046">
    <property type="entry name" value="Transpos_IS607"/>
</dbReference>
<feature type="active site" description="O-(5'-phospho-DNA)-serine intermediate" evidence="4 5">
    <location>
        <position position="62"/>
    </location>
</feature>
<proteinExistence type="predicted"/>
<dbReference type="FunFam" id="3.40.50.1390:FF:000002">
    <property type="entry name" value="ORF1 in transposon ISC1904"/>
    <property type="match status" value="1"/>
</dbReference>
<dbReference type="EMBL" id="LUTY01000678">
    <property type="protein sequence ID" value="OAD22896.1"/>
    <property type="molecule type" value="Genomic_DNA"/>
</dbReference>
<dbReference type="CDD" id="cd03769">
    <property type="entry name" value="SR_IS607_transposase_like"/>
    <property type="match status" value="1"/>
</dbReference>
<dbReference type="InterPro" id="IPR036162">
    <property type="entry name" value="Resolvase-like_N_sf"/>
</dbReference>
<dbReference type="Proteomes" id="UP000076962">
    <property type="component" value="Unassembled WGS sequence"/>
</dbReference>
<keyword evidence="2" id="KW-0238">DNA-binding</keyword>
<evidence type="ECO:0000259" key="6">
    <source>
        <dbReference type="PROSITE" id="PS51736"/>
    </source>
</evidence>
<dbReference type="GO" id="GO:0003677">
    <property type="term" value="F:DNA binding"/>
    <property type="evidence" value="ECO:0007669"/>
    <property type="project" value="UniProtKB-KW"/>
</dbReference>
<dbReference type="GO" id="GO:0015074">
    <property type="term" value="P:DNA integration"/>
    <property type="evidence" value="ECO:0007669"/>
    <property type="project" value="UniProtKB-KW"/>
</dbReference>
<evidence type="ECO:0000256" key="2">
    <source>
        <dbReference type="ARBA" id="ARBA00023125"/>
    </source>
</evidence>
<accession>A0A176S4R1</accession>
<dbReference type="PANTHER" id="PTHR36172">
    <property type="match status" value="1"/>
</dbReference>
<dbReference type="Pfam" id="PF00239">
    <property type="entry name" value="Resolvase"/>
    <property type="match status" value="1"/>
</dbReference>
<dbReference type="AlphaFoldDB" id="A0A176S4R1"/>
<evidence type="ECO:0000256" key="5">
    <source>
        <dbReference type="PROSITE-ProRule" id="PRU10137"/>
    </source>
</evidence>
<dbReference type="NCBIfam" id="NF033518">
    <property type="entry name" value="transpos_IS607"/>
    <property type="match status" value="1"/>
</dbReference>
<keyword evidence="3" id="KW-0233">DNA recombination</keyword>
<dbReference type="SMART" id="SM00857">
    <property type="entry name" value="Resolvase"/>
    <property type="match status" value="1"/>
</dbReference>
<dbReference type="PATRIC" id="fig|1003181.4.peg.1822"/>
<evidence type="ECO:0000313" key="7">
    <source>
        <dbReference type="EMBL" id="OAD22896.1"/>
    </source>
</evidence>
<keyword evidence="1" id="KW-0229">DNA integration</keyword>